<accession>A0A0B0N3J3</accession>
<keyword evidence="2" id="KW-1185">Reference proteome</keyword>
<sequence length="58" mass="6290">MAYFCPQGCVSHPRVSPRVPYDFKSILSTAKAHGRVASRVTQVNFDHGQGTQACLVAV</sequence>
<evidence type="ECO:0000313" key="1">
    <source>
        <dbReference type="EMBL" id="KHG07207.1"/>
    </source>
</evidence>
<comment type="caution">
    <text evidence="1">The sequence shown here is derived from an EMBL/GenBank/DDBJ whole genome shotgun (WGS) entry which is preliminary data.</text>
</comment>
<protein>
    <submittedName>
        <fullName evidence="1">Putative phosphatase YcdX</fullName>
    </submittedName>
</protein>
<name>A0A0B0N3J3_GOSAR</name>
<evidence type="ECO:0000313" key="2">
    <source>
        <dbReference type="Proteomes" id="UP000032142"/>
    </source>
</evidence>
<dbReference type="AlphaFoldDB" id="A0A0B0N3J3"/>
<proteinExistence type="predicted"/>
<reference evidence="2" key="1">
    <citation type="submission" date="2014-09" db="EMBL/GenBank/DDBJ databases">
        <authorList>
            <person name="Mudge J."/>
            <person name="Ramaraj T."/>
            <person name="Lindquist I.E."/>
            <person name="Bharti A.K."/>
            <person name="Sundararajan A."/>
            <person name="Cameron C.T."/>
            <person name="Woodward J.E."/>
            <person name="May G.D."/>
            <person name="Brubaker C."/>
            <person name="Broadhvest J."/>
            <person name="Wilkins T.A."/>
        </authorList>
    </citation>
    <scope>NUCLEOTIDE SEQUENCE</scope>
    <source>
        <strain evidence="2">cv. AKA8401</strain>
    </source>
</reference>
<organism evidence="1 2">
    <name type="scientific">Gossypium arboreum</name>
    <name type="common">Tree cotton</name>
    <name type="synonym">Gossypium nanking</name>
    <dbReference type="NCBI Taxonomy" id="29729"/>
    <lineage>
        <taxon>Eukaryota</taxon>
        <taxon>Viridiplantae</taxon>
        <taxon>Streptophyta</taxon>
        <taxon>Embryophyta</taxon>
        <taxon>Tracheophyta</taxon>
        <taxon>Spermatophyta</taxon>
        <taxon>Magnoliopsida</taxon>
        <taxon>eudicotyledons</taxon>
        <taxon>Gunneridae</taxon>
        <taxon>Pentapetalae</taxon>
        <taxon>rosids</taxon>
        <taxon>malvids</taxon>
        <taxon>Malvales</taxon>
        <taxon>Malvaceae</taxon>
        <taxon>Malvoideae</taxon>
        <taxon>Gossypium</taxon>
    </lineage>
</organism>
<gene>
    <name evidence="1" type="ORF">F383_34502</name>
</gene>
<dbReference type="Proteomes" id="UP000032142">
    <property type="component" value="Unassembled WGS sequence"/>
</dbReference>
<dbReference type="EMBL" id="JRRC01469626">
    <property type="protein sequence ID" value="KHG07207.1"/>
    <property type="molecule type" value="Genomic_DNA"/>
</dbReference>